<evidence type="ECO:0000259" key="6">
    <source>
        <dbReference type="PROSITE" id="PS50404"/>
    </source>
</evidence>
<dbReference type="SUPFAM" id="SSF52833">
    <property type="entry name" value="Thioredoxin-like"/>
    <property type="match status" value="1"/>
</dbReference>
<dbReference type="InterPro" id="IPR037944">
    <property type="entry name" value="PRX5-like"/>
</dbReference>
<gene>
    <name evidence="8" type="ORF">EHV23_13600</name>
</gene>
<dbReference type="PANTHER" id="PTHR10430:SF16">
    <property type="entry name" value="PEROXIREDOXIN-5, MITOCHONDRIAL"/>
    <property type="match status" value="1"/>
</dbReference>
<keyword evidence="3" id="KW-1015">Disulfide bond</keyword>
<dbReference type="InterPro" id="IPR036249">
    <property type="entry name" value="Thioredoxin-like_sf"/>
</dbReference>
<dbReference type="GO" id="GO:0005737">
    <property type="term" value="C:cytoplasm"/>
    <property type="evidence" value="ECO:0007669"/>
    <property type="project" value="TreeGrafter"/>
</dbReference>
<dbReference type="FunFam" id="3.40.30.10:FF:000160">
    <property type="entry name" value="Peroxiredoxin family protein/glutaredoxin"/>
    <property type="match status" value="1"/>
</dbReference>
<dbReference type="NCBIfam" id="TIGR02190">
    <property type="entry name" value="GlrX-dom"/>
    <property type="match status" value="1"/>
</dbReference>
<keyword evidence="9" id="KW-1185">Reference proteome</keyword>
<evidence type="ECO:0000313" key="8">
    <source>
        <dbReference type="EMBL" id="RRN44349.1"/>
    </source>
</evidence>
<dbReference type="CDD" id="cd03013">
    <property type="entry name" value="PRX5_like"/>
    <property type="match status" value="1"/>
</dbReference>
<evidence type="ECO:0000313" key="9">
    <source>
        <dbReference type="Proteomes" id="UP000270261"/>
    </source>
</evidence>
<dbReference type="PROSITE" id="PS51352">
    <property type="entry name" value="THIOREDOXIN_2"/>
    <property type="match status" value="1"/>
</dbReference>
<keyword evidence="4" id="KW-0676">Redox-active center</keyword>
<dbReference type="AlphaFoldDB" id="A0A426FNU7"/>
<dbReference type="InterPro" id="IPR014025">
    <property type="entry name" value="Glutaredoxin_subgr"/>
</dbReference>
<reference evidence="8 9" key="1">
    <citation type="submission" date="2018-11" db="EMBL/GenBank/DDBJ databases">
        <title>Genome sequencing of Lautropia sp. KCOM 2505 (= ChDC F240).</title>
        <authorList>
            <person name="Kook J.-K."/>
            <person name="Park S.-N."/>
            <person name="Lim Y.K."/>
        </authorList>
    </citation>
    <scope>NUCLEOTIDE SEQUENCE [LARGE SCALE GENOMIC DNA]</scope>
    <source>
        <strain evidence="8 9">KCOM 2505</strain>
    </source>
</reference>
<dbReference type="RefSeq" id="WP_125096544.1">
    <property type="nucleotide sequence ID" value="NZ_RRUE01000002.1"/>
</dbReference>
<dbReference type="GO" id="GO:0034599">
    <property type="term" value="P:cellular response to oxidative stress"/>
    <property type="evidence" value="ECO:0007669"/>
    <property type="project" value="InterPro"/>
</dbReference>
<dbReference type="Gene3D" id="3.40.30.10">
    <property type="entry name" value="Glutaredoxin"/>
    <property type="match status" value="2"/>
</dbReference>
<dbReference type="PROSITE" id="PS50404">
    <property type="entry name" value="GST_NTER"/>
    <property type="match status" value="1"/>
</dbReference>
<proteinExistence type="predicted"/>
<dbReference type="Pfam" id="PF08534">
    <property type="entry name" value="Redoxin"/>
    <property type="match status" value="1"/>
</dbReference>
<dbReference type="InterPro" id="IPR004045">
    <property type="entry name" value="Glutathione_S-Trfase_N"/>
</dbReference>
<dbReference type="InterPro" id="IPR013766">
    <property type="entry name" value="Thioredoxin_domain"/>
</dbReference>
<evidence type="ECO:0000256" key="1">
    <source>
        <dbReference type="ARBA" id="ARBA00022559"/>
    </source>
</evidence>
<evidence type="ECO:0000256" key="3">
    <source>
        <dbReference type="ARBA" id="ARBA00023157"/>
    </source>
</evidence>
<protein>
    <submittedName>
        <fullName evidence="8">Glutathione peroxidase</fullName>
    </submittedName>
</protein>
<dbReference type="PROSITE" id="PS00195">
    <property type="entry name" value="GLUTAREDOXIN_1"/>
    <property type="match status" value="1"/>
</dbReference>
<dbReference type="OrthoDB" id="9800621at2"/>
<dbReference type="PROSITE" id="PS51354">
    <property type="entry name" value="GLUTAREDOXIN_2"/>
    <property type="match status" value="1"/>
</dbReference>
<dbReference type="Proteomes" id="UP000270261">
    <property type="component" value="Unassembled WGS sequence"/>
</dbReference>
<evidence type="ECO:0000256" key="4">
    <source>
        <dbReference type="ARBA" id="ARBA00023284"/>
    </source>
</evidence>
<evidence type="ECO:0000256" key="5">
    <source>
        <dbReference type="PIRSR" id="PIRSR637944-1"/>
    </source>
</evidence>
<feature type="domain" description="Thioredoxin" evidence="7">
    <location>
        <begin position="5"/>
        <end position="166"/>
    </location>
</feature>
<feature type="domain" description="GST N-terminal" evidence="6">
    <location>
        <begin position="172"/>
        <end position="245"/>
    </location>
</feature>
<organism evidence="8 9">
    <name type="scientific">Lautropia dentalis</name>
    <dbReference type="NCBI Taxonomy" id="2490857"/>
    <lineage>
        <taxon>Bacteria</taxon>
        <taxon>Pseudomonadati</taxon>
        <taxon>Pseudomonadota</taxon>
        <taxon>Betaproteobacteria</taxon>
        <taxon>Burkholderiales</taxon>
        <taxon>Burkholderiaceae</taxon>
        <taxon>Lautropia</taxon>
    </lineage>
</organism>
<feature type="active site" description="Cysteine sulfenic acid (-SOH) intermediate" evidence="5">
    <location>
        <position position="51"/>
    </location>
</feature>
<dbReference type="InterPro" id="IPR011767">
    <property type="entry name" value="GLR_AS"/>
</dbReference>
<dbReference type="InterPro" id="IPR002109">
    <property type="entry name" value="Glutaredoxin"/>
</dbReference>
<evidence type="ECO:0000256" key="2">
    <source>
        <dbReference type="ARBA" id="ARBA00023002"/>
    </source>
</evidence>
<dbReference type="PRINTS" id="PR00160">
    <property type="entry name" value="GLUTAREDOXIN"/>
</dbReference>
<dbReference type="PANTHER" id="PTHR10430">
    <property type="entry name" value="PEROXIREDOXIN"/>
    <property type="match status" value="1"/>
</dbReference>
<evidence type="ECO:0000259" key="7">
    <source>
        <dbReference type="PROSITE" id="PS51352"/>
    </source>
</evidence>
<dbReference type="GO" id="GO:0042744">
    <property type="term" value="P:hydrogen peroxide catabolic process"/>
    <property type="evidence" value="ECO:0007669"/>
    <property type="project" value="TreeGrafter"/>
</dbReference>
<dbReference type="InterPro" id="IPR013740">
    <property type="entry name" value="Redoxin"/>
</dbReference>
<dbReference type="EMBL" id="RRUE01000002">
    <property type="protein sequence ID" value="RRN44349.1"/>
    <property type="molecule type" value="Genomic_DNA"/>
</dbReference>
<dbReference type="GO" id="GO:0045454">
    <property type="term" value="P:cell redox homeostasis"/>
    <property type="evidence" value="ECO:0007669"/>
    <property type="project" value="TreeGrafter"/>
</dbReference>
<keyword evidence="1 8" id="KW-0575">Peroxidase</keyword>
<dbReference type="InterPro" id="IPR011906">
    <property type="entry name" value="Glutaredoxin_dom"/>
</dbReference>
<comment type="caution">
    <text evidence="8">The sequence shown here is derived from an EMBL/GenBank/DDBJ whole genome shotgun (WGS) entry which is preliminary data.</text>
</comment>
<name>A0A426FNU7_9BURK</name>
<dbReference type="GO" id="GO:0008379">
    <property type="term" value="F:thioredoxin peroxidase activity"/>
    <property type="evidence" value="ECO:0007669"/>
    <property type="project" value="InterPro"/>
</dbReference>
<sequence>MQFPNHEGKKVPSVVFHTRQGDAWVDVSTDELFAGKKVVVFSLPGAFTPTCSSTHLPRYNELYPVFKSLGIDSILCVSVNDTFVMNAWKDDQDAENIRFIPDGNGEFTAGMGLLVDKDDLGFGKRSWRYSMYVEDGTVKKMFIEPNKPGDPFEVSDADTMLKYLKPDYQNPPSVAIFTKPGCPFCAKAKALLKEKGLSYEEIVLGRDASTVAVRAITGRATAPQVFIGGKHIGGSDDLEAYFKAQ</sequence>
<dbReference type="Pfam" id="PF00462">
    <property type="entry name" value="Glutaredoxin"/>
    <property type="match status" value="1"/>
</dbReference>
<keyword evidence="2" id="KW-0560">Oxidoreductase</keyword>
<accession>A0A426FNU7</accession>